<dbReference type="PANTHER" id="PTHR30035:SF3">
    <property type="entry name" value="INTERMEMBRANE PHOSPHOLIPID TRANSPORT SYSTEM LIPOPROTEIN MLAA"/>
    <property type="match status" value="1"/>
</dbReference>
<keyword evidence="2" id="KW-0732">Signal</keyword>
<dbReference type="PRINTS" id="PR01805">
    <property type="entry name" value="VACJLIPOPROT"/>
</dbReference>
<gene>
    <name evidence="3" type="primary">mlaA</name>
    <name evidence="3" type="ORF">CPBP_00293</name>
</gene>
<evidence type="ECO:0000313" key="4">
    <source>
        <dbReference type="Proteomes" id="UP000594001"/>
    </source>
</evidence>
<dbReference type="Proteomes" id="UP000594001">
    <property type="component" value="Chromosome"/>
</dbReference>
<dbReference type="Pfam" id="PF04333">
    <property type="entry name" value="MlaA"/>
    <property type="match status" value="1"/>
</dbReference>
<evidence type="ECO:0000256" key="1">
    <source>
        <dbReference type="ARBA" id="ARBA00010634"/>
    </source>
</evidence>
<keyword evidence="3" id="KW-0449">Lipoprotein</keyword>
<comment type="similarity">
    <text evidence="1">Belongs to the MlaA family.</text>
</comment>
<keyword evidence="4" id="KW-1185">Reference proteome</keyword>
<dbReference type="AlphaFoldDB" id="A0A7L9RSL4"/>
<evidence type="ECO:0000313" key="3">
    <source>
        <dbReference type="EMBL" id="QOL19531.1"/>
    </source>
</evidence>
<reference evidence="3 4" key="1">
    <citation type="submission" date="2020-06" db="EMBL/GenBank/DDBJ databases">
        <title>The endosymbiont of the kinetoplastid Bodo saltans is a Paracaedibacter-like alpha-proteobacterium possessing a putative toxin-antitoxin system.</title>
        <authorList>
            <person name="Midha S."/>
            <person name="Rigden D.J."/>
            <person name="Siozios S."/>
            <person name="Hurst G.D.D."/>
            <person name="Jackson A.P."/>
        </authorList>
    </citation>
    <scope>NUCLEOTIDE SEQUENCE [LARGE SCALE GENOMIC DNA]</scope>
    <source>
        <strain evidence="3">Lake Konstanz</strain>
    </source>
</reference>
<dbReference type="PROSITE" id="PS51257">
    <property type="entry name" value="PROKAR_LIPOPROTEIN"/>
    <property type="match status" value="1"/>
</dbReference>
<name>A0A7L9RSL4_9PROT</name>
<dbReference type="GO" id="GO:0016020">
    <property type="term" value="C:membrane"/>
    <property type="evidence" value="ECO:0007669"/>
    <property type="project" value="InterPro"/>
</dbReference>
<dbReference type="GO" id="GO:0120010">
    <property type="term" value="P:intermembrane phospholipid transfer"/>
    <property type="evidence" value="ECO:0007669"/>
    <property type="project" value="TreeGrafter"/>
</dbReference>
<evidence type="ECO:0000256" key="2">
    <source>
        <dbReference type="ARBA" id="ARBA00022729"/>
    </source>
</evidence>
<dbReference type="PANTHER" id="PTHR30035">
    <property type="entry name" value="LIPOPROTEIN VACJ-RELATED"/>
    <property type="match status" value="1"/>
</dbReference>
<organism evidence="3 4">
    <name type="scientific">Candidatus Bodocaedibacter vickermanii</name>
    <dbReference type="NCBI Taxonomy" id="2741701"/>
    <lineage>
        <taxon>Bacteria</taxon>
        <taxon>Pseudomonadati</taxon>
        <taxon>Pseudomonadota</taxon>
        <taxon>Alphaproteobacteria</taxon>
        <taxon>Holosporales</taxon>
        <taxon>Candidatus Paracaedibacteraceae</taxon>
        <taxon>Candidatus Bodocaedibacter</taxon>
    </lineage>
</organism>
<proteinExistence type="inferred from homology"/>
<sequence length="248" mass="27548">MLMIENKHIKGWACGFLMLGISACESPIVSEEAASISTDDFGAEEHADPLDGFSRAMMELNFFLDDYLLQPAATAYKALTPDFVQTGVGNFTQYVKLPFYMVNDILQWKIDRFAQNFWVMTVNTFTGVGVVNGAGYFDVYAKPNDFGMTLHTWGAGPGFEVTLPFLGPTCFRDAVGSIVGLVIDPVSIAANYNDYRWANYGITGLGYVHSRSGYLGQLESLRKESYDPYVTIKSIVDQKRASELKENE</sequence>
<accession>A0A7L9RSL4</accession>
<protein>
    <submittedName>
        <fullName evidence="3">Putative phospholipid-binding lipoprotein MlaA</fullName>
    </submittedName>
</protein>
<dbReference type="KEGG" id="pbal:CPBP_00293"/>
<dbReference type="InterPro" id="IPR007428">
    <property type="entry name" value="MlaA"/>
</dbReference>
<dbReference type="EMBL" id="CP054719">
    <property type="protein sequence ID" value="QOL19531.1"/>
    <property type="molecule type" value="Genomic_DNA"/>
</dbReference>